<keyword evidence="3" id="KW-1185">Reference proteome</keyword>
<protein>
    <submittedName>
        <fullName evidence="2">Uncharacterized protein</fullName>
    </submittedName>
</protein>
<keyword evidence="1" id="KW-0472">Membrane</keyword>
<feature type="transmembrane region" description="Helical" evidence="1">
    <location>
        <begin position="12"/>
        <end position="31"/>
    </location>
</feature>
<keyword evidence="1" id="KW-1133">Transmembrane helix</keyword>
<name>A0A1D2MM98_ORCCI</name>
<feature type="non-terminal residue" evidence="2">
    <location>
        <position position="262"/>
    </location>
</feature>
<reference evidence="2 3" key="1">
    <citation type="journal article" date="2016" name="Genome Biol. Evol.">
        <title>Gene Family Evolution Reflects Adaptation to Soil Environmental Stressors in the Genome of the Collembolan Orchesella cincta.</title>
        <authorList>
            <person name="Faddeeva-Vakhrusheva A."/>
            <person name="Derks M.F."/>
            <person name="Anvar S.Y."/>
            <person name="Agamennone V."/>
            <person name="Suring W."/>
            <person name="Smit S."/>
            <person name="van Straalen N.M."/>
            <person name="Roelofs D."/>
        </authorList>
    </citation>
    <scope>NUCLEOTIDE SEQUENCE [LARGE SCALE GENOMIC DNA]</scope>
    <source>
        <tissue evidence="2">Mixed pool</tissue>
    </source>
</reference>
<comment type="caution">
    <text evidence="2">The sequence shown here is derived from an EMBL/GenBank/DDBJ whole genome shotgun (WGS) entry which is preliminary data.</text>
</comment>
<accession>A0A1D2MM98</accession>
<dbReference type="AlphaFoldDB" id="A0A1D2MM98"/>
<dbReference type="Proteomes" id="UP000094527">
    <property type="component" value="Unassembled WGS sequence"/>
</dbReference>
<organism evidence="2 3">
    <name type="scientific">Orchesella cincta</name>
    <name type="common">Springtail</name>
    <name type="synonym">Podura cincta</name>
    <dbReference type="NCBI Taxonomy" id="48709"/>
    <lineage>
        <taxon>Eukaryota</taxon>
        <taxon>Metazoa</taxon>
        <taxon>Ecdysozoa</taxon>
        <taxon>Arthropoda</taxon>
        <taxon>Hexapoda</taxon>
        <taxon>Collembola</taxon>
        <taxon>Entomobryomorpha</taxon>
        <taxon>Entomobryoidea</taxon>
        <taxon>Orchesellidae</taxon>
        <taxon>Orchesellinae</taxon>
        <taxon>Orchesella</taxon>
    </lineage>
</organism>
<evidence type="ECO:0000313" key="3">
    <source>
        <dbReference type="Proteomes" id="UP000094527"/>
    </source>
</evidence>
<evidence type="ECO:0000313" key="2">
    <source>
        <dbReference type="EMBL" id="ODM93981.1"/>
    </source>
</evidence>
<gene>
    <name evidence="2" type="ORF">Ocin01_12701</name>
</gene>
<proteinExistence type="predicted"/>
<evidence type="ECO:0000256" key="1">
    <source>
        <dbReference type="SAM" id="Phobius"/>
    </source>
</evidence>
<keyword evidence="1" id="KW-0812">Transmembrane</keyword>
<dbReference type="EMBL" id="LJIJ01000877">
    <property type="protein sequence ID" value="ODM93981.1"/>
    <property type="molecule type" value="Genomic_DNA"/>
</dbReference>
<sequence length="262" mass="29088">MWLRSSFKGNHFILPIIFVVTFAQLSSGFFFPEMMNFFAKFQNQNNGGSGSGNVTSFRIPMLSPLSAPSRRVDVVTTIVSKAVEHPKVETNGTSSDNDTDTSSVLKLAVPTTTSITTSISASNHHDTIVAAPSTLTLPFTPNLFGMMSYVQALKDIKRNYKVNELERKIIFHNQESGDLMTRVLRTLIHKVVNKYQKQTELLKLKILKRQQKLQKFLQLPMVAQVIASDQQQLLAASANLGKDGTVQGTATHQQFSEEGNRG</sequence>